<protein>
    <submittedName>
        <fullName evidence="2">Uncharacterized protein</fullName>
    </submittedName>
</protein>
<dbReference type="EMBL" id="CP022684">
    <property type="protein sequence ID" value="AUM13110.1"/>
    <property type="molecule type" value="Genomic_DNA"/>
</dbReference>
<accession>A0A2K9LLH9</accession>
<dbReference type="KEGG" id="kak:Kalk_12040"/>
<evidence type="ECO:0000256" key="1">
    <source>
        <dbReference type="SAM" id="MobiDB-lite"/>
    </source>
</evidence>
<keyword evidence="3" id="KW-1185">Reference proteome</keyword>
<feature type="compositionally biased region" description="Low complexity" evidence="1">
    <location>
        <begin position="315"/>
        <end position="340"/>
    </location>
</feature>
<feature type="compositionally biased region" description="Low complexity" evidence="1">
    <location>
        <begin position="375"/>
        <end position="386"/>
    </location>
</feature>
<proteinExistence type="predicted"/>
<gene>
    <name evidence="2" type="ORF">Kalk_12040</name>
</gene>
<name>A0A2K9LLH9_9GAMM</name>
<reference evidence="3" key="1">
    <citation type="submission" date="2017-08" db="EMBL/GenBank/DDBJ databases">
        <title>Direct submision.</title>
        <authorList>
            <person name="Kim S.-J."/>
            <person name="Rhee S.-K."/>
        </authorList>
    </citation>
    <scope>NUCLEOTIDE SEQUENCE [LARGE SCALE GENOMIC DNA]</scope>
    <source>
        <strain evidence="3">GI5</strain>
    </source>
</reference>
<evidence type="ECO:0000313" key="2">
    <source>
        <dbReference type="EMBL" id="AUM13110.1"/>
    </source>
</evidence>
<evidence type="ECO:0000313" key="3">
    <source>
        <dbReference type="Proteomes" id="UP000235116"/>
    </source>
</evidence>
<feature type="compositionally biased region" description="Polar residues" evidence="1">
    <location>
        <begin position="284"/>
        <end position="295"/>
    </location>
</feature>
<organism evidence="2 3">
    <name type="scientific">Ketobacter alkanivorans</name>
    <dbReference type="NCBI Taxonomy" id="1917421"/>
    <lineage>
        <taxon>Bacteria</taxon>
        <taxon>Pseudomonadati</taxon>
        <taxon>Pseudomonadota</taxon>
        <taxon>Gammaproteobacteria</taxon>
        <taxon>Pseudomonadales</taxon>
        <taxon>Ketobacteraceae</taxon>
        <taxon>Ketobacter</taxon>
    </lineage>
</organism>
<dbReference type="AlphaFoldDB" id="A0A2K9LLH9"/>
<sequence length="547" mass="60059">MPMLAPSDIHIHRLHLRGPAEAQQRLGRELQQAQWPHAHGDEYVLIRQVRARAEPHRLKQTLLQQARHCIEHDRNPDNVVRFANLQALLASLIIDLTLGQAPRRWYWQRWAPLFNQAAGRAVASLMADHLHHLNGVIAVLAQRQMLRTLWQTLQPEDAAQLLRELNWKQGYRIAVGAELPASSAPPTATFALPAALKQRWASAIADLPATDLRVRLACVLAAQEWLPLMLWQAPQAALAAVFTQIGGATTPQTTSSATAFGDGLDHAAAANHSHQYHTHAAPAASNNTAGTQPDTRTGPVDGNAQPTVNDHADMPAPTQSQPPQQQAGTQPPPATTLATTGVDTQPSDGPEASTPGPAHSQTQAQIKPEQAGSHQPQHPLQQLRLQPPAPKPLPDQFETQQGGVLYLLNFLNRSELQTLMGDYWQTLPNGWLWLYRVAQLLGFDASDPLAAFIARQLGLEHSADLARLPPLPQADDIQQLAQQWYGPLWQPSLLTLAATIGHNPSHVDLYTSPGNVRIEVRLAGLDINPGWLPWLGRVVNFHYEQPS</sequence>
<dbReference type="Proteomes" id="UP000235116">
    <property type="component" value="Chromosome"/>
</dbReference>
<feature type="region of interest" description="Disordered" evidence="1">
    <location>
        <begin position="271"/>
        <end position="397"/>
    </location>
</feature>